<keyword evidence="2" id="KW-1185">Reference proteome</keyword>
<accession>A0ABY4WND4</accession>
<dbReference type="EMBL" id="CP082275">
    <property type="protein sequence ID" value="USH01061.1"/>
    <property type="molecule type" value="Genomic_DNA"/>
</dbReference>
<reference evidence="1" key="1">
    <citation type="submission" date="2021-08" db="EMBL/GenBank/DDBJ databases">
        <authorList>
            <person name="Sakaguchi M."/>
            <person name="Kikuchi T."/>
            <person name="Urbanczyk H."/>
        </authorList>
    </citation>
    <scope>NUCLEOTIDE SEQUENCE</scope>
    <source>
        <strain evidence="1">020920N</strain>
    </source>
</reference>
<dbReference type="RefSeq" id="WP_251875103.1">
    <property type="nucleotide sequence ID" value="NZ_CP082275.1"/>
</dbReference>
<organism evidence="1 2">
    <name type="scientific">Grimontia kaedaensis</name>
    <dbReference type="NCBI Taxonomy" id="2872157"/>
    <lineage>
        <taxon>Bacteria</taxon>
        <taxon>Pseudomonadati</taxon>
        <taxon>Pseudomonadota</taxon>
        <taxon>Gammaproteobacteria</taxon>
        <taxon>Vibrionales</taxon>
        <taxon>Vibrionaceae</taxon>
        <taxon>Grimontia</taxon>
    </lineage>
</organism>
<name>A0ABY4WND4_9GAMM</name>
<gene>
    <name evidence="1" type="ORF">K6Q96_08915</name>
</gene>
<evidence type="ECO:0000313" key="1">
    <source>
        <dbReference type="EMBL" id="USH01061.1"/>
    </source>
</evidence>
<dbReference type="Proteomes" id="UP001056255">
    <property type="component" value="Chromosome I"/>
</dbReference>
<proteinExistence type="predicted"/>
<protein>
    <submittedName>
        <fullName evidence="1">Uncharacterized protein</fullName>
    </submittedName>
</protein>
<sequence>MSQLSLAVSNLVEGRPFILDDDKIEHYPGNLSIDGPVPGIGEVEAEVKRLTAEEVARAQVHRLREAIASRAGDAESLLGTTADGVQLLLYGFSQLVINLHTAKDLQEVNNAAAPFFAMAERFLGKVEQGHVLLPFLTKGIDNVIEDIESRATVVAQELEKER</sequence>
<evidence type="ECO:0000313" key="2">
    <source>
        <dbReference type="Proteomes" id="UP001056255"/>
    </source>
</evidence>